<dbReference type="InterPro" id="IPR011009">
    <property type="entry name" value="Kinase-like_dom_sf"/>
</dbReference>
<dbReference type="Gene3D" id="1.10.510.10">
    <property type="entry name" value="Transferase(Phosphotransferase) domain 1"/>
    <property type="match status" value="1"/>
</dbReference>
<feature type="domain" description="Protein kinase" evidence="1">
    <location>
        <begin position="1"/>
        <end position="154"/>
    </location>
</feature>
<evidence type="ECO:0000259" key="1">
    <source>
        <dbReference type="PROSITE" id="PS50011"/>
    </source>
</evidence>
<protein>
    <recommendedName>
        <fullName evidence="1">Protein kinase domain-containing protein</fullName>
    </recommendedName>
</protein>
<dbReference type="PROSITE" id="PS50011">
    <property type="entry name" value="PROTEIN_KINASE_DOM"/>
    <property type="match status" value="1"/>
</dbReference>
<organism evidence="2 3">
    <name type="scientific">Diversispora epigaea</name>
    <dbReference type="NCBI Taxonomy" id="1348612"/>
    <lineage>
        <taxon>Eukaryota</taxon>
        <taxon>Fungi</taxon>
        <taxon>Fungi incertae sedis</taxon>
        <taxon>Mucoromycota</taxon>
        <taxon>Glomeromycotina</taxon>
        <taxon>Glomeromycetes</taxon>
        <taxon>Diversisporales</taxon>
        <taxon>Diversisporaceae</taxon>
        <taxon>Diversispora</taxon>
    </lineage>
</organism>
<dbReference type="InterPro" id="IPR000719">
    <property type="entry name" value="Prot_kinase_dom"/>
</dbReference>
<accession>A0A397J4V9</accession>
<keyword evidence="3" id="KW-1185">Reference proteome</keyword>
<dbReference type="OrthoDB" id="2403434at2759"/>
<evidence type="ECO:0000313" key="3">
    <source>
        <dbReference type="Proteomes" id="UP000266861"/>
    </source>
</evidence>
<reference evidence="2 3" key="1">
    <citation type="submission" date="2018-08" db="EMBL/GenBank/DDBJ databases">
        <title>Genome and evolution of the arbuscular mycorrhizal fungus Diversispora epigaea (formerly Glomus versiforme) and its bacterial endosymbionts.</title>
        <authorList>
            <person name="Sun X."/>
            <person name="Fei Z."/>
            <person name="Harrison M."/>
        </authorList>
    </citation>
    <scope>NUCLEOTIDE SEQUENCE [LARGE SCALE GENOMIC DNA]</scope>
    <source>
        <strain evidence="2 3">IT104</strain>
    </source>
</reference>
<dbReference type="InterPro" id="IPR053215">
    <property type="entry name" value="TKL_Ser/Thr_kinase"/>
</dbReference>
<evidence type="ECO:0000313" key="2">
    <source>
        <dbReference type="EMBL" id="RHZ80113.1"/>
    </source>
</evidence>
<dbReference type="GO" id="GO:0004672">
    <property type="term" value="F:protein kinase activity"/>
    <property type="evidence" value="ECO:0007669"/>
    <property type="project" value="InterPro"/>
</dbReference>
<dbReference type="AlphaFoldDB" id="A0A397J4V9"/>
<gene>
    <name evidence="2" type="ORF">Glove_139g276</name>
</gene>
<proteinExistence type="predicted"/>
<comment type="caution">
    <text evidence="2">The sequence shown here is derived from an EMBL/GenBank/DDBJ whole genome shotgun (WGS) entry which is preliminary data.</text>
</comment>
<dbReference type="PANTHER" id="PTHR45756">
    <property type="entry name" value="PALMITOYLTRANSFERASE"/>
    <property type="match status" value="1"/>
</dbReference>
<dbReference type="Pfam" id="PF07714">
    <property type="entry name" value="PK_Tyr_Ser-Thr"/>
    <property type="match status" value="1"/>
</dbReference>
<name>A0A397J4V9_9GLOM</name>
<sequence>MLRIIGKVFSSISICFYAWEFKEIHKLDIIHHFHPRNLLSHFGLSKLIVKNVKRNVFGVLPYIALEVLGGEEYTKASDVYSFAIVAYEIITGIQPYSDVPHDNDLALKICNGLRPKIPFHAPKLITQMIMRSEELSAIQTTTTTPLNYKTHPQAIYTSRLLNYSNIPEPKNEENFEKEFEELTESLSHINTNYDVENF</sequence>
<dbReference type="GO" id="GO:0005524">
    <property type="term" value="F:ATP binding"/>
    <property type="evidence" value="ECO:0007669"/>
    <property type="project" value="InterPro"/>
</dbReference>
<dbReference type="Proteomes" id="UP000266861">
    <property type="component" value="Unassembled WGS sequence"/>
</dbReference>
<dbReference type="STRING" id="1348612.A0A397J4V9"/>
<dbReference type="SUPFAM" id="SSF56112">
    <property type="entry name" value="Protein kinase-like (PK-like)"/>
    <property type="match status" value="1"/>
</dbReference>
<dbReference type="EMBL" id="PQFF01000130">
    <property type="protein sequence ID" value="RHZ80113.1"/>
    <property type="molecule type" value="Genomic_DNA"/>
</dbReference>
<dbReference type="PANTHER" id="PTHR45756:SF1">
    <property type="entry name" value="PROTEIN KINASE DOMAIN CONTAINING PROTEIN"/>
    <property type="match status" value="1"/>
</dbReference>
<dbReference type="InterPro" id="IPR001245">
    <property type="entry name" value="Ser-Thr/Tyr_kinase_cat_dom"/>
</dbReference>